<dbReference type="InterPro" id="IPR000719">
    <property type="entry name" value="Prot_kinase_dom"/>
</dbReference>
<dbReference type="PROSITE" id="PS00108">
    <property type="entry name" value="PROTEIN_KINASE_ST"/>
    <property type="match status" value="1"/>
</dbReference>
<keyword evidence="4" id="KW-0067">ATP-binding</keyword>
<gene>
    <name evidence="7" type="ORF">PMAYCL1PPCAC_08953</name>
</gene>
<evidence type="ECO:0000256" key="2">
    <source>
        <dbReference type="ARBA" id="ARBA00022741"/>
    </source>
</evidence>
<dbReference type="GO" id="GO:0005634">
    <property type="term" value="C:nucleus"/>
    <property type="evidence" value="ECO:0007669"/>
    <property type="project" value="TreeGrafter"/>
</dbReference>
<evidence type="ECO:0000256" key="1">
    <source>
        <dbReference type="ARBA" id="ARBA00022679"/>
    </source>
</evidence>
<dbReference type="Proteomes" id="UP001328107">
    <property type="component" value="Unassembled WGS sequence"/>
</dbReference>
<evidence type="ECO:0000313" key="8">
    <source>
        <dbReference type="Proteomes" id="UP001328107"/>
    </source>
</evidence>
<dbReference type="GO" id="GO:0005524">
    <property type="term" value="F:ATP binding"/>
    <property type="evidence" value="ECO:0007669"/>
    <property type="project" value="UniProtKB-KW"/>
</dbReference>
<dbReference type="Pfam" id="PF00069">
    <property type="entry name" value="Pkinase"/>
    <property type="match status" value="1"/>
</dbReference>
<dbReference type="PANTHER" id="PTHR11042">
    <property type="entry name" value="EUKARYOTIC TRANSLATION INITIATION FACTOR 2-ALPHA KINASE EIF2-ALPHA KINASE -RELATED"/>
    <property type="match status" value="1"/>
</dbReference>
<sequence>SFLYIQMELCQYSLAEWLDRNRCSTTRSLLRMQLWIRQIASALAYIHFENIIHRDLKPANILFADENTLKLCDLGISTVRKTDEGESVDARTCVGTAMYMSPEQKEMVPVYSSKIDIFALGLILCELYEWKPVTELNLMFDNYRSGKHSSHIKDAATAEFVKMLTHREPAARPTCEEMLCHSYLS</sequence>
<dbReference type="InterPro" id="IPR008271">
    <property type="entry name" value="Ser/Thr_kinase_AS"/>
</dbReference>
<comment type="similarity">
    <text evidence="5">Belongs to the protein kinase superfamily. Ser/Thr protein kinase family. GCN2 subfamily.</text>
</comment>
<evidence type="ECO:0000259" key="6">
    <source>
        <dbReference type="PROSITE" id="PS50011"/>
    </source>
</evidence>
<feature type="domain" description="Protein kinase" evidence="6">
    <location>
        <begin position="1"/>
        <end position="184"/>
    </location>
</feature>
<dbReference type="AlphaFoldDB" id="A0AAN4ZI06"/>
<dbReference type="InterPro" id="IPR011009">
    <property type="entry name" value="Kinase-like_dom_sf"/>
</dbReference>
<keyword evidence="1" id="KW-0808">Transferase</keyword>
<dbReference type="Gene3D" id="1.10.510.10">
    <property type="entry name" value="Transferase(Phosphotransferase) domain 1"/>
    <property type="match status" value="1"/>
</dbReference>
<evidence type="ECO:0000256" key="4">
    <source>
        <dbReference type="ARBA" id="ARBA00022840"/>
    </source>
</evidence>
<dbReference type="GO" id="GO:0005737">
    <property type="term" value="C:cytoplasm"/>
    <property type="evidence" value="ECO:0007669"/>
    <property type="project" value="TreeGrafter"/>
</dbReference>
<accession>A0AAN4ZI06</accession>
<reference evidence="8" key="1">
    <citation type="submission" date="2022-10" db="EMBL/GenBank/DDBJ databases">
        <title>Genome assembly of Pristionchus species.</title>
        <authorList>
            <person name="Yoshida K."/>
            <person name="Sommer R.J."/>
        </authorList>
    </citation>
    <scope>NUCLEOTIDE SEQUENCE [LARGE SCALE GENOMIC DNA]</scope>
    <source>
        <strain evidence="8">RS5460</strain>
    </source>
</reference>
<dbReference type="PANTHER" id="PTHR11042:SF91">
    <property type="entry name" value="EUKARYOTIC TRANSLATION INITIATION FACTOR 2-ALPHA KINASE"/>
    <property type="match status" value="1"/>
</dbReference>
<evidence type="ECO:0000256" key="3">
    <source>
        <dbReference type="ARBA" id="ARBA00022777"/>
    </source>
</evidence>
<keyword evidence="3" id="KW-0418">Kinase</keyword>
<dbReference type="PROSITE" id="PS50011">
    <property type="entry name" value="PROTEIN_KINASE_DOM"/>
    <property type="match status" value="1"/>
</dbReference>
<comment type="caution">
    <text evidence="7">The sequence shown here is derived from an EMBL/GenBank/DDBJ whole genome shotgun (WGS) entry which is preliminary data.</text>
</comment>
<organism evidence="7 8">
    <name type="scientific">Pristionchus mayeri</name>
    <dbReference type="NCBI Taxonomy" id="1317129"/>
    <lineage>
        <taxon>Eukaryota</taxon>
        <taxon>Metazoa</taxon>
        <taxon>Ecdysozoa</taxon>
        <taxon>Nematoda</taxon>
        <taxon>Chromadorea</taxon>
        <taxon>Rhabditida</taxon>
        <taxon>Rhabditina</taxon>
        <taxon>Diplogasteromorpha</taxon>
        <taxon>Diplogasteroidea</taxon>
        <taxon>Neodiplogasteridae</taxon>
        <taxon>Pristionchus</taxon>
    </lineage>
</organism>
<evidence type="ECO:0000313" key="7">
    <source>
        <dbReference type="EMBL" id="GMR38758.1"/>
    </source>
</evidence>
<dbReference type="SUPFAM" id="SSF56112">
    <property type="entry name" value="Protein kinase-like (PK-like)"/>
    <property type="match status" value="1"/>
</dbReference>
<dbReference type="SMART" id="SM00220">
    <property type="entry name" value="S_TKc"/>
    <property type="match status" value="1"/>
</dbReference>
<dbReference type="EMBL" id="BTRK01000002">
    <property type="protein sequence ID" value="GMR38758.1"/>
    <property type="molecule type" value="Genomic_DNA"/>
</dbReference>
<name>A0AAN4ZI06_9BILA</name>
<proteinExistence type="inferred from homology"/>
<keyword evidence="2" id="KW-0547">Nucleotide-binding</keyword>
<dbReference type="GO" id="GO:0004694">
    <property type="term" value="F:eukaryotic translation initiation factor 2alpha kinase activity"/>
    <property type="evidence" value="ECO:0007669"/>
    <property type="project" value="TreeGrafter"/>
</dbReference>
<evidence type="ECO:0000256" key="5">
    <source>
        <dbReference type="ARBA" id="ARBA00037982"/>
    </source>
</evidence>
<feature type="non-terminal residue" evidence="7">
    <location>
        <position position="1"/>
    </location>
</feature>
<dbReference type="InterPro" id="IPR050339">
    <property type="entry name" value="CC_SR_Kinase"/>
</dbReference>
<protein>
    <recommendedName>
        <fullName evidence="6">Protein kinase domain-containing protein</fullName>
    </recommendedName>
</protein>
<keyword evidence="8" id="KW-1185">Reference proteome</keyword>